<evidence type="ECO:0000313" key="3">
    <source>
        <dbReference type="EMBL" id="EEO40726.1"/>
    </source>
</evidence>
<feature type="domain" description="DUF234" evidence="2">
    <location>
        <begin position="313"/>
        <end position="397"/>
    </location>
</feature>
<feature type="domain" description="ATPase" evidence="1">
    <location>
        <begin position="3"/>
        <end position="204"/>
    </location>
</feature>
<dbReference type="InterPro" id="IPR011335">
    <property type="entry name" value="Restrct_endonuc-II-like"/>
</dbReference>
<dbReference type="Pfam" id="PF03008">
    <property type="entry name" value="DUF234"/>
    <property type="match status" value="1"/>
</dbReference>
<evidence type="ECO:0000313" key="4">
    <source>
        <dbReference type="Proteomes" id="UP000004925"/>
    </source>
</evidence>
<dbReference type="InterPro" id="IPR011579">
    <property type="entry name" value="ATPase_dom"/>
</dbReference>
<dbReference type="EMBL" id="ACDE02000018">
    <property type="protein sequence ID" value="EEO40726.1"/>
    <property type="molecule type" value="Genomic_DNA"/>
</dbReference>
<dbReference type="AlphaFoldDB" id="A0A0M1VVL0"/>
<dbReference type="Proteomes" id="UP000004925">
    <property type="component" value="Unassembled WGS sequence"/>
</dbReference>
<sequence length="454" mass="54207">MNFINREKELETLNKEYKKDNSFVVLYGRRRVGKTTLIKEFIKDKKAFYFFADKQNENLQIERFKNQISEYFKDEFLKKIEIKDWDTLFDYLLTKISNEKFIFIIDEFQYLCMINKDFSSIFQRIYDEKLKDKNIMIILCGSLISMMYSETLAYESPLYGRRTAQIKLQPIKFKYYSKFFKNKSIQDLIELYSITGGIPKYILSLDGGKSALYNIENNIFDKNNYLYSEPKFLLQEEVNDLSRYFSILNAISIGHTKMSAISSYLQINAGGLSPYISKLMDLDILEKEVPVTENIENTKKVLYKIKDNYLKFWFSYVYPYQSYFEIENLTYIKNKIENEFDLYVSKIYEDLARESIWENIEFPLFKVGRWWDKNTEIDIVGLGEDNKIIFGECKYSKKSIDLNVLKELKDKSKKVIWNNDKREEYYILFSKSGFSEDLIELAKKESNIVLKKLM</sequence>
<evidence type="ECO:0000259" key="2">
    <source>
        <dbReference type="Pfam" id="PF03008"/>
    </source>
</evidence>
<comment type="caution">
    <text evidence="3">The sequence shown here is derived from an EMBL/GenBank/DDBJ whole genome shotgun (WGS) entry which is preliminary data.</text>
</comment>
<dbReference type="SUPFAM" id="SSF52540">
    <property type="entry name" value="P-loop containing nucleoside triphosphate hydrolases"/>
    <property type="match status" value="1"/>
</dbReference>
<reference evidence="3 4" key="1">
    <citation type="submission" date="2011-10" db="EMBL/GenBank/DDBJ databases">
        <title>The Genome Sequence of Fusobacterium sp. 4_1_13.</title>
        <authorList>
            <consortium name="The Broad Institute Genome Sequencing Platform"/>
            <person name="Earl A."/>
            <person name="Ward D."/>
            <person name="Feldgarden M."/>
            <person name="Gevers D."/>
            <person name="Strauss J."/>
            <person name="Ambrose C."/>
            <person name="Allen-Vercoe E."/>
            <person name="Young S.K."/>
            <person name="Zeng Q."/>
            <person name="Gargeya S."/>
            <person name="Fitzgerald M."/>
            <person name="Haas B."/>
            <person name="Abouelleil A."/>
            <person name="Alvarado L."/>
            <person name="Arachchi H.M."/>
            <person name="Berlin A."/>
            <person name="Brown A."/>
            <person name="Chapman S.B."/>
            <person name="Chen Z."/>
            <person name="Dunbar C."/>
            <person name="Freedman E."/>
            <person name="Gearin G."/>
            <person name="Goldberg J."/>
            <person name="Griggs A."/>
            <person name="Gujja S."/>
            <person name="Heiman D."/>
            <person name="Howarth C."/>
            <person name="Larson L."/>
            <person name="Lui A."/>
            <person name="MacDonald P.J."/>
            <person name="Montmayeur A."/>
            <person name="Murphy C."/>
            <person name="Neiman D."/>
            <person name="Pearson M."/>
            <person name="Priest M."/>
            <person name="Roberts A."/>
            <person name="Saif S."/>
            <person name="Shea T."/>
            <person name="Shenoy N."/>
            <person name="Sisk P."/>
            <person name="Stolte C."/>
            <person name="Sykes S."/>
            <person name="Wortman J."/>
            <person name="Nusbaum C."/>
            <person name="Birren B."/>
        </authorList>
    </citation>
    <scope>NUCLEOTIDE SEQUENCE [LARGE SCALE GENOMIC DNA]</scope>
    <source>
        <strain evidence="3 4">4_1_13</strain>
    </source>
</reference>
<dbReference type="GO" id="GO:0005524">
    <property type="term" value="F:ATP binding"/>
    <property type="evidence" value="ECO:0007669"/>
    <property type="project" value="InterPro"/>
</dbReference>
<dbReference type="PANTHER" id="PTHR34704">
    <property type="entry name" value="ATPASE"/>
    <property type="match status" value="1"/>
</dbReference>
<dbReference type="Gene3D" id="3.40.50.300">
    <property type="entry name" value="P-loop containing nucleotide triphosphate hydrolases"/>
    <property type="match status" value="1"/>
</dbReference>
<accession>A0A0M1VVL0</accession>
<name>A0A0M1VVL0_FUSVC</name>
<evidence type="ECO:0008006" key="5">
    <source>
        <dbReference type="Google" id="ProtNLM"/>
    </source>
</evidence>
<gene>
    <name evidence="3" type="ORF">FSCG_01439</name>
</gene>
<dbReference type="RefSeq" id="WP_005912239.1">
    <property type="nucleotide sequence ID" value="NZ_KQ235737.1"/>
</dbReference>
<dbReference type="PANTHER" id="PTHR34704:SF1">
    <property type="entry name" value="ATPASE"/>
    <property type="match status" value="1"/>
</dbReference>
<dbReference type="Pfam" id="PF01637">
    <property type="entry name" value="ATPase_2"/>
    <property type="match status" value="1"/>
</dbReference>
<dbReference type="HOGENOM" id="CLU_041137_3_0_0"/>
<protein>
    <recommendedName>
        <fullName evidence="5">ATPase</fullName>
    </recommendedName>
</protein>
<dbReference type="InterPro" id="IPR004256">
    <property type="entry name" value="DUF234"/>
</dbReference>
<proteinExistence type="predicted"/>
<organism evidence="3 4">
    <name type="scientific">Fusobacterium vincentii 4_1_13</name>
    <dbReference type="NCBI Taxonomy" id="469606"/>
    <lineage>
        <taxon>Bacteria</taxon>
        <taxon>Fusobacteriati</taxon>
        <taxon>Fusobacteriota</taxon>
        <taxon>Fusobacteriia</taxon>
        <taxon>Fusobacteriales</taxon>
        <taxon>Fusobacteriaceae</taxon>
        <taxon>Fusobacterium</taxon>
    </lineage>
</organism>
<dbReference type="SUPFAM" id="SSF52980">
    <property type="entry name" value="Restriction endonuclease-like"/>
    <property type="match status" value="1"/>
</dbReference>
<dbReference type="InterPro" id="IPR027417">
    <property type="entry name" value="P-loop_NTPase"/>
</dbReference>
<dbReference type="eggNOG" id="COG1672">
    <property type="taxonomic scope" value="Bacteria"/>
</dbReference>
<evidence type="ECO:0000259" key="1">
    <source>
        <dbReference type="Pfam" id="PF01637"/>
    </source>
</evidence>